<keyword evidence="3" id="KW-1185">Reference proteome</keyword>
<evidence type="ECO:0000313" key="3">
    <source>
        <dbReference type="Proteomes" id="UP000463939"/>
    </source>
</evidence>
<evidence type="ECO:0000256" key="1">
    <source>
        <dbReference type="SAM" id="Phobius"/>
    </source>
</evidence>
<protein>
    <submittedName>
        <fullName evidence="2">Uncharacterized protein</fullName>
    </submittedName>
</protein>
<feature type="transmembrane region" description="Helical" evidence="1">
    <location>
        <begin position="46"/>
        <end position="65"/>
    </location>
</feature>
<feature type="transmembrane region" description="Helical" evidence="1">
    <location>
        <begin position="6"/>
        <end position="26"/>
    </location>
</feature>
<organism evidence="2 3">
    <name type="scientific">Sulfuriferula nivalis</name>
    <dbReference type="NCBI Taxonomy" id="2675298"/>
    <lineage>
        <taxon>Bacteria</taxon>
        <taxon>Pseudomonadati</taxon>
        <taxon>Pseudomonadota</taxon>
        <taxon>Betaproteobacteria</taxon>
        <taxon>Nitrosomonadales</taxon>
        <taxon>Sulfuricellaceae</taxon>
        <taxon>Sulfuriferula</taxon>
    </lineage>
</organism>
<dbReference type="EMBL" id="AP021881">
    <property type="protein sequence ID" value="BBO99966.1"/>
    <property type="molecule type" value="Genomic_DNA"/>
</dbReference>
<keyword evidence="1" id="KW-0812">Transmembrane</keyword>
<keyword evidence="1" id="KW-1133">Transmembrane helix</keyword>
<keyword evidence="1" id="KW-0472">Membrane</keyword>
<accession>A0A809SCL5</accession>
<dbReference type="RefSeq" id="WP_162083944.1">
    <property type="nucleotide sequence ID" value="NZ_AP021881.1"/>
</dbReference>
<gene>
    <name evidence="2" type="ORF">SFSGTM_06750</name>
</gene>
<evidence type="ECO:0000313" key="2">
    <source>
        <dbReference type="EMBL" id="BBO99966.1"/>
    </source>
</evidence>
<dbReference type="KEGG" id="sniv:SFSGTM_06750"/>
<dbReference type="Proteomes" id="UP000463939">
    <property type="component" value="Chromosome"/>
</dbReference>
<name>A0A809SCL5_9PROT</name>
<proteinExistence type="predicted"/>
<reference evidence="3" key="1">
    <citation type="submission" date="2019-11" db="EMBL/GenBank/DDBJ databases">
        <title>Isolation and characterization of a novel species in the genus Sulfuriferula.</title>
        <authorList>
            <person name="Mochizuki J."/>
            <person name="Kojima H."/>
            <person name="Fukui M."/>
        </authorList>
    </citation>
    <scope>NUCLEOTIDE SEQUENCE [LARGE SCALE GENOMIC DNA]</scope>
    <source>
        <strain evidence="3">SGTM</strain>
    </source>
</reference>
<dbReference type="AlphaFoldDB" id="A0A809SCL5"/>
<sequence length="67" mass="7838">MLDTILEFIFYLFIEVISFNVGRFCLRVLTLGRFNSRIDDHRQGWVSLVGFLVILVLIIGFGVWMNN</sequence>